<gene>
    <name evidence="11" type="ORF">HNP49_002562</name>
</gene>
<sequence>MCAISPDFVVVTPVFEDAEASARLFDELSATFGAKVYVVAVDDGSVQQPVDLAKMSAVGLNGTVIRLRRNVGHQRAIAIGIGYVAEHMGTAQVVVMDSDGEDLPTSIPELLNELSAPDVDLVVAQRKTRVETLRFKAFYFLYRTLFKVLTGRQISFGNFMAIKPAAVRRLTSMQELWIHVASCVLSSRLRIRICALDRGPRYIGQSKMSFVDLALHGFRGVMVFAEDVLVRVGIASALIGGLTVVAGLATIVLKVSGFATPGWFSVALGILFVVFLQTGSLALISLMLTGVSKSGGLSHSPYAQFIDYVEHSSPLSICQHCQ</sequence>
<proteinExistence type="predicted"/>
<dbReference type="EMBL" id="JACHLL010000004">
    <property type="protein sequence ID" value="MBB6342380.1"/>
    <property type="molecule type" value="Genomic_DNA"/>
</dbReference>
<keyword evidence="3" id="KW-0328">Glycosyltransferase</keyword>
<protein>
    <recommendedName>
        <fullName evidence="10">Glycosyltransferase 2-like domain-containing protein</fullName>
    </recommendedName>
</protein>
<dbReference type="GO" id="GO:0005886">
    <property type="term" value="C:plasma membrane"/>
    <property type="evidence" value="ECO:0007669"/>
    <property type="project" value="TreeGrafter"/>
</dbReference>
<evidence type="ECO:0000256" key="3">
    <source>
        <dbReference type="ARBA" id="ARBA00022676"/>
    </source>
</evidence>
<evidence type="ECO:0000256" key="9">
    <source>
        <dbReference type="SAM" id="Phobius"/>
    </source>
</evidence>
<dbReference type="RefSeq" id="WP_184683810.1">
    <property type="nucleotide sequence ID" value="NZ_JACHLL010000004.1"/>
</dbReference>
<keyword evidence="12" id="KW-1185">Reference proteome</keyword>
<comment type="caution">
    <text evidence="11">The sequence shown here is derived from an EMBL/GenBank/DDBJ whole genome shotgun (WGS) entry which is preliminary data.</text>
</comment>
<evidence type="ECO:0000256" key="2">
    <source>
        <dbReference type="ARBA" id="ARBA00022519"/>
    </source>
</evidence>
<dbReference type="Pfam" id="PF00535">
    <property type="entry name" value="Glycos_transf_2"/>
    <property type="match status" value="1"/>
</dbReference>
<dbReference type="InterPro" id="IPR050256">
    <property type="entry name" value="Glycosyltransferase_2"/>
</dbReference>
<evidence type="ECO:0000256" key="8">
    <source>
        <dbReference type="ARBA" id="ARBA00023136"/>
    </source>
</evidence>
<dbReference type="InterPro" id="IPR029044">
    <property type="entry name" value="Nucleotide-diphossugar_trans"/>
</dbReference>
<evidence type="ECO:0000256" key="7">
    <source>
        <dbReference type="ARBA" id="ARBA00022989"/>
    </source>
</evidence>
<keyword evidence="5 9" id="KW-0812">Transmembrane</keyword>
<evidence type="ECO:0000256" key="6">
    <source>
        <dbReference type="ARBA" id="ARBA00022985"/>
    </source>
</evidence>
<dbReference type="GO" id="GO:0016757">
    <property type="term" value="F:glycosyltransferase activity"/>
    <property type="evidence" value="ECO:0007669"/>
    <property type="project" value="UniProtKB-KW"/>
</dbReference>
<evidence type="ECO:0000256" key="1">
    <source>
        <dbReference type="ARBA" id="ARBA00022475"/>
    </source>
</evidence>
<evidence type="ECO:0000313" key="12">
    <source>
        <dbReference type="Proteomes" id="UP000557193"/>
    </source>
</evidence>
<keyword evidence="6" id="KW-0448">Lipopolysaccharide biosynthesis</keyword>
<keyword evidence="8 9" id="KW-0472">Membrane</keyword>
<dbReference type="Proteomes" id="UP000557193">
    <property type="component" value="Unassembled WGS sequence"/>
</dbReference>
<keyword evidence="2" id="KW-0997">Cell inner membrane</keyword>
<accession>A0A7X0EV17</accession>
<dbReference type="SUPFAM" id="SSF53448">
    <property type="entry name" value="Nucleotide-diphospho-sugar transferases"/>
    <property type="match status" value="1"/>
</dbReference>
<evidence type="ECO:0000256" key="4">
    <source>
        <dbReference type="ARBA" id="ARBA00022679"/>
    </source>
</evidence>
<dbReference type="PANTHER" id="PTHR48090">
    <property type="entry name" value="UNDECAPRENYL-PHOSPHATE 4-DEOXY-4-FORMAMIDO-L-ARABINOSE TRANSFERASE-RELATED"/>
    <property type="match status" value="1"/>
</dbReference>
<feature type="transmembrane region" description="Helical" evidence="9">
    <location>
        <begin position="228"/>
        <end position="251"/>
    </location>
</feature>
<dbReference type="PANTHER" id="PTHR48090:SF3">
    <property type="entry name" value="UNDECAPRENYL-PHOSPHATE 4-DEOXY-4-FORMAMIDO-L-ARABINOSE TRANSFERASE"/>
    <property type="match status" value="1"/>
</dbReference>
<evidence type="ECO:0000256" key="5">
    <source>
        <dbReference type="ARBA" id="ARBA00022692"/>
    </source>
</evidence>
<keyword evidence="1" id="KW-1003">Cell membrane</keyword>
<keyword evidence="7 9" id="KW-1133">Transmembrane helix</keyword>
<organism evidence="11 12">
    <name type="scientific">Pseudomonas fluvialis</name>
    <dbReference type="NCBI Taxonomy" id="1793966"/>
    <lineage>
        <taxon>Bacteria</taxon>
        <taxon>Pseudomonadati</taxon>
        <taxon>Pseudomonadota</taxon>
        <taxon>Gammaproteobacteria</taxon>
        <taxon>Pseudomonadales</taxon>
        <taxon>Pseudomonadaceae</taxon>
        <taxon>Pseudomonas</taxon>
    </lineage>
</organism>
<dbReference type="GO" id="GO:0009103">
    <property type="term" value="P:lipopolysaccharide biosynthetic process"/>
    <property type="evidence" value="ECO:0007669"/>
    <property type="project" value="UniProtKB-KW"/>
</dbReference>
<reference evidence="11 12" key="1">
    <citation type="submission" date="2020-08" db="EMBL/GenBank/DDBJ databases">
        <title>Functional genomics of gut bacteria from endangered species of beetles.</title>
        <authorList>
            <person name="Carlos-Shanley C."/>
        </authorList>
    </citation>
    <scope>NUCLEOTIDE SEQUENCE [LARGE SCALE GENOMIC DNA]</scope>
    <source>
        <strain evidence="11 12">S00202</strain>
    </source>
</reference>
<keyword evidence="4" id="KW-0808">Transferase</keyword>
<evidence type="ECO:0000313" key="11">
    <source>
        <dbReference type="EMBL" id="MBB6342380.1"/>
    </source>
</evidence>
<dbReference type="InterPro" id="IPR001173">
    <property type="entry name" value="Glyco_trans_2-like"/>
</dbReference>
<evidence type="ECO:0000259" key="10">
    <source>
        <dbReference type="Pfam" id="PF00535"/>
    </source>
</evidence>
<name>A0A7X0EV17_9PSED</name>
<feature type="transmembrane region" description="Helical" evidence="9">
    <location>
        <begin position="263"/>
        <end position="288"/>
    </location>
</feature>
<dbReference type="AlphaFoldDB" id="A0A7X0EV17"/>
<dbReference type="Gene3D" id="3.90.550.10">
    <property type="entry name" value="Spore Coat Polysaccharide Biosynthesis Protein SpsA, Chain A"/>
    <property type="match status" value="1"/>
</dbReference>
<feature type="domain" description="Glycosyltransferase 2-like" evidence="10">
    <location>
        <begin position="10"/>
        <end position="172"/>
    </location>
</feature>